<feature type="transmembrane region" description="Helical" evidence="9">
    <location>
        <begin position="180"/>
        <end position="199"/>
    </location>
</feature>
<evidence type="ECO:0000256" key="1">
    <source>
        <dbReference type="ARBA" id="ARBA00004651"/>
    </source>
</evidence>
<evidence type="ECO:0000256" key="3">
    <source>
        <dbReference type="ARBA" id="ARBA00022475"/>
    </source>
</evidence>
<dbReference type="Proteomes" id="UP000595466">
    <property type="component" value="Plasmid unnamed4"/>
</dbReference>
<dbReference type="Pfam" id="PF03609">
    <property type="entry name" value="EII-Sor"/>
    <property type="match status" value="1"/>
</dbReference>
<feature type="transmembrane region" description="Helical" evidence="9">
    <location>
        <begin position="205"/>
        <end position="235"/>
    </location>
</feature>
<evidence type="ECO:0000256" key="9">
    <source>
        <dbReference type="SAM" id="Phobius"/>
    </source>
</evidence>
<reference evidence="10 11" key="1">
    <citation type="submission" date="2020-12" db="EMBL/GenBank/DDBJ databases">
        <title>Whole genome sequencing of Lactobacillus plantarum PC518.</title>
        <authorList>
            <person name="Guo Q."/>
        </authorList>
    </citation>
    <scope>NUCLEOTIDE SEQUENCE [LARGE SCALE GENOMIC DNA]</scope>
    <source>
        <strain evidence="10 11">PC518</strain>
        <plasmid evidence="10 11">unnamed4</plasmid>
    </source>
</reference>
<keyword evidence="3" id="KW-1003">Cell membrane</keyword>
<evidence type="ECO:0000256" key="8">
    <source>
        <dbReference type="ARBA" id="ARBA00023136"/>
    </source>
</evidence>
<sequence length="263" mass="28069">MDLQIWQIILITIIAYIKPIDWFSTAITAQNTILFGFLTGAILGDIKTGLLVGGTLQLMSLGVAAIGGSSVPDYPVAAIIATTISITTGKGLAAGLALGLPVGMLIIQLDILIKIFNSWVEKRASVALHEKKFGKMLKIIPVSTWIMGLESAVPVFLAIVFGKGLVLAILNAMPQWFTTGLNITAAMLPAVGITMLLTFMPLNNYLAYLLFGFVISAYLKVPVLGVAIVGIGFAINVYKNNLKQQANAATNDANVSREDMEDE</sequence>
<evidence type="ECO:0000313" key="11">
    <source>
        <dbReference type="Proteomes" id="UP000595466"/>
    </source>
</evidence>
<evidence type="ECO:0000256" key="5">
    <source>
        <dbReference type="ARBA" id="ARBA00022683"/>
    </source>
</evidence>
<feature type="transmembrane region" description="Helical" evidence="9">
    <location>
        <begin position="91"/>
        <end position="113"/>
    </location>
</feature>
<evidence type="ECO:0000256" key="2">
    <source>
        <dbReference type="ARBA" id="ARBA00022448"/>
    </source>
</evidence>
<dbReference type="InterPro" id="IPR004700">
    <property type="entry name" value="PTS_IIC_man"/>
</dbReference>
<evidence type="ECO:0000256" key="7">
    <source>
        <dbReference type="ARBA" id="ARBA00022989"/>
    </source>
</evidence>
<gene>
    <name evidence="10" type="ORF">JH395_15990</name>
</gene>
<keyword evidence="2" id="KW-0813">Transport</keyword>
<dbReference type="GO" id="GO:0009401">
    <property type="term" value="P:phosphoenolpyruvate-dependent sugar phosphotransferase system"/>
    <property type="evidence" value="ECO:0007669"/>
    <property type="project" value="UniProtKB-KW"/>
</dbReference>
<name>A0AAX1KE70_LACPN</name>
<dbReference type="GO" id="GO:0005886">
    <property type="term" value="C:plasma membrane"/>
    <property type="evidence" value="ECO:0007669"/>
    <property type="project" value="UniProtKB-SubCell"/>
</dbReference>
<organism evidence="10 11">
    <name type="scientific">Lactiplantibacillus plantarum</name>
    <name type="common">Lactobacillus plantarum</name>
    <dbReference type="NCBI Taxonomy" id="1590"/>
    <lineage>
        <taxon>Bacteria</taxon>
        <taxon>Bacillati</taxon>
        <taxon>Bacillota</taxon>
        <taxon>Bacilli</taxon>
        <taxon>Lactobacillales</taxon>
        <taxon>Lactobacillaceae</taxon>
        <taxon>Lactiplantibacillus</taxon>
    </lineage>
</organism>
<keyword evidence="10" id="KW-0614">Plasmid</keyword>
<dbReference type="PANTHER" id="PTHR32502:SF28">
    <property type="entry name" value="PHOSPHOTRANSFERASE SYSTEM SUGAR-SPECIFIC EIIC COMPONENT"/>
    <property type="match status" value="1"/>
</dbReference>
<geneLocation type="plasmid" evidence="10 11">
    <name>unnamed4</name>
</geneLocation>
<evidence type="ECO:0000256" key="4">
    <source>
        <dbReference type="ARBA" id="ARBA00022597"/>
    </source>
</evidence>
<keyword evidence="6 9" id="KW-0812">Transmembrane</keyword>
<evidence type="ECO:0000313" key="10">
    <source>
        <dbReference type="EMBL" id="QQM62629.1"/>
    </source>
</evidence>
<protein>
    <submittedName>
        <fullName evidence="10">PTS sugar transporter subunit IIC</fullName>
    </submittedName>
</protein>
<dbReference type="EMBL" id="CP066821">
    <property type="protein sequence ID" value="QQM62629.1"/>
    <property type="molecule type" value="Genomic_DNA"/>
</dbReference>
<dbReference type="PANTHER" id="PTHR32502">
    <property type="entry name" value="N-ACETYLGALACTOSAMINE PERMEASE II COMPONENT-RELATED"/>
    <property type="match status" value="1"/>
</dbReference>
<dbReference type="InterPro" id="IPR050303">
    <property type="entry name" value="GatZ_KbaZ_carbometab"/>
</dbReference>
<proteinExistence type="predicted"/>
<dbReference type="RefSeq" id="WP_198073624.1">
    <property type="nucleotide sequence ID" value="NZ_CP065806.1"/>
</dbReference>
<accession>A0AAX1KE70</accession>
<keyword evidence="5" id="KW-0598">Phosphotransferase system</keyword>
<comment type="subcellular location">
    <subcellularLocation>
        <location evidence="1">Cell membrane</location>
        <topology evidence="1">Multi-pass membrane protein</topology>
    </subcellularLocation>
</comment>
<keyword evidence="8 9" id="KW-0472">Membrane</keyword>
<feature type="transmembrane region" description="Helical" evidence="9">
    <location>
        <begin position="155"/>
        <end position="173"/>
    </location>
</feature>
<dbReference type="PROSITE" id="PS51106">
    <property type="entry name" value="PTS_EIIC_TYPE_4"/>
    <property type="match status" value="1"/>
</dbReference>
<keyword evidence="7 9" id="KW-1133">Transmembrane helix</keyword>
<evidence type="ECO:0000256" key="6">
    <source>
        <dbReference type="ARBA" id="ARBA00022692"/>
    </source>
</evidence>
<dbReference type="AlphaFoldDB" id="A0AAX1KE70"/>
<keyword evidence="4 10" id="KW-0762">Sugar transport</keyword>